<dbReference type="GO" id="GO:0020037">
    <property type="term" value="F:heme binding"/>
    <property type="evidence" value="ECO:0007669"/>
    <property type="project" value="InterPro"/>
</dbReference>
<dbReference type="InterPro" id="IPR050665">
    <property type="entry name" value="Cytochrome_P450_Monooxygen"/>
</dbReference>
<gene>
    <name evidence="15" type="primary">LOC110800619</name>
</gene>
<comment type="subcellular location">
    <subcellularLocation>
        <location evidence="1">Membrane</location>
    </subcellularLocation>
</comment>
<keyword evidence="9 12" id="KW-0503">Monooxygenase</keyword>
<dbReference type="InterPro" id="IPR002401">
    <property type="entry name" value="Cyt_P450_E_grp-I"/>
</dbReference>
<evidence type="ECO:0000256" key="6">
    <source>
        <dbReference type="ARBA" id="ARBA00022989"/>
    </source>
</evidence>
<proteinExistence type="inferred from homology"/>
<dbReference type="GO" id="GO:0005506">
    <property type="term" value="F:iron ion binding"/>
    <property type="evidence" value="ECO:0007669"/>
    <property type="project" value="InterPro"/>
</dbReference>
<dbReference type="PRINTS" id="PR00463">
    <property type="entry name" value="EP450I"/>
</dbReference>
<evidence type="ECO:0000256" key="12">
    <source>
        <dbReference type="RuleBase" id="RU000461"/>
    </source>
</evidence>
<dbReference type="SUPFAM" id="SSF48264">
    <property type="entry name" value="Cytochrome P450"/>
    <property type="match status" value="1"/>
</dbReference>
<dbReference type="Gene3D" id="1.10.630.10">
    <property type="entry name" value="Cytochrome P450"/>
    <property type="match status" value="1"/>
</dbReference>
<evidence type="ECO:0000256" key="5">
    <source>
        <dbReference type="ARBA" id="ARBA00022723"/>
    </source>
</evidence>
<dbReference type="InterPro" id="IPR036396">
    <property type="entry name" value="Cyt_P450_sf"/>
</dbReference>
<feature type="transmembrane region" description="Helical" evidence="13">
    <location>
        <begin position="6"/>
        <end position="29"/>
    </location>
</feature>
<evidence type="ECO:0000256" key="1">
    <source>
        <dbReference type="ARBA" id="ARBA00004370"/>
    </source>
</evidence>
<dbReference type="GO" id="GO:0016020">
    <property type="term" value="C:membrane"/>
    <property type="evidence" value="ECO:0007669"/>
    <property type="project" value="UniProtKB-SubCell"/>
</dbReference>
<dbReference type="InterPro" id="IPR001128">
    <property type="entry name" value="Cyt_P450"/>
</dbReference>
<protein>
    <submittedName>
        <fullName evidence="15">Cytochrome P450 72A397</fullName>
    </submittedName>
</protein>
<evidence type="ECO:0000313" key="14">
    <source>
        <dbReference type="Proteomes" id="UP000813463"/>
    </source>
</evidence>
<dbReference type="InterPro" id="IPR017972">
    <property type="entry name" value="Cyt_P450_CS"/>
</dbReference>
<dbReference type="GO" id="GO:0004497">
    <property type="term" value="F:monooxygenase activity"/>
    <property type="evidence" value="ECO:0000318"/>
    <property type="project" value="GO_Central"/>
</dbReference>
<keyword evidence="5 11" id="KW-0479">Metal-binding</keyword>
<keyword evidence="6 13" id="KW-1133">Transmembrane helix</keyword>
<keyword evidence="7 12" id="KW-0560">Oxidoreductase</keyword>
<keyword evidence="10 13" id="KW-0472">Membrane</keyword>
<dbReference type="PRINTS" id="PR00385">
    <property type="entry name" value="P450"/>
</dbReference>
<dbReference type="FunFam" id="1.10.630.10:FF:000029">
    <property type="entry name" value="Cytochrome P450 734A1"/>
    <property type="match status" value="1"/>
</dbReference>
<comment type="cofactor">
    <cofactor evidence="11">
        <name>heme</name>
        <dbReference type="ChEBI" id="CHEBI:30413"/>
    </cofactor>
</comment>
<dbReference type="PANTHER" id="PTHR24282:SF255">
    <property type="entry name" value="CYTOCHROME P450 72A11-RELATED"/>
    <property type="match status" value="1"/>
</dbReference>
<evidence type="ECO:0000256" key="8">
    <source>
        <dbReference type="ARBA" id="ARBA00023004"/>
    </source>
</evidence>
<organism evidence="14 15">
    <name type="scientific">Spinacia oleracea</name>
    <name type="common">Spinach</name>
    <dbReference type="NCBI Taxonomy" id="3562"/>
    <lineage>
        <taxon>Eukaryota</taxon>
        <taxon>Viridiplantae</taxon>
        <taxon>Streptophyta</taxon>
        <taxon>Embryophyta</taxon>
        <taxon>Tracheophyta</taxon>
        <taxon>Spermatophyta</taxon>
        <taxon>Magnoliopsida</taxon>
        <taxon>eudicotyledons</taxon>
        <taxon>Gunneridae</taxon>
        <taxon>Pentapetalae</taxon>
        <taxon>Caryophyllales</taxon>
        <taxon>Chenopodiaceae</taxon>
        <taxon>Chenopodioideae</taxon>
        <taxon>Anserineae</taxon>
        <taxon>Spinacia</taxon>
    </lineage>
</organism>
<accession>A0A9R0J5I7</accession>
<keyword evidence="3 11" id="KW-0349">Heme</keyword>
<dbReference type="PANTHER" id="PTHR24282">
    <property type="entry name" value="CYTOCHROME P450 FAMILY MEMBER"/>
    <property type="match status" value="1"/>
</dbReference>
<reference evidence="14" key="1">
    <citation type="journal article" date="2021" name="Nat. Commun.">
        <title>Genomic analyses provide insights into spinach domestication and the genetic basis of agronomic traits.</title>
        <authorList>
            <person name="Cai X."/>
            <person name="Sun X."/>
            <person name="Xu C."/>
            <person name="Sun H."/>
            <person name="Wang X."/>
            <person name="Ge C."/>
            <person name="Zhang Z."/>
            <person name="Wang Q."/>
            <person name="Fei Z."/>
            <person name="Jiao C."/>
            <person name="Wang Q."/>
        </authorList>
    </citation>
    <scope>NUCLEOTIDE SEQUENCE [LARGE SCALE GENOMIC DNA]</scope>
    <source>
        <strain evidence="14">cv. Varoflay</strain>
    </source>
</reference>
<dbReference type="KEGG" id="soe:110800619"/>
<reference evidence="15" key="2">
    <citation type="submission" date="2025-08" db="UniProtKB">
        <authorList>
            <consortium name="RefSeq"/>
        </authorList>
    </citation>
    <scope>IDENTIFICATION</scope>
    <source>
        <tissue evidence="15">Leaf</tissue>
    </source>
</reference>
<comment type="similarity">
    <text evidence="2 12">Belongs to the cytochrome P450 family.</text>
</comment>
<dbReference type="PROSITE" id="PS00086">
    <property type="entry name" value="CYTOCHROME_P450"/>
    <property type="match status" value="1"/>
</dbReference>
<dbReference type="OrthoDB" id="1470350at2759"/>
<keyword evidence="4 13" id="KW-0812">Transmembrane</keyword>
<dbReference type="Pfam" id="PF00067">
    <property type="entry name" value="p450"/>
    <property type="match status" value="1"/>
</dbReference>
<evidence type="ECO:0000256" key="2">
    <source>
        <dbReference type="ARBA" id="ARBA00010617"/>
    </source>
</evidence>
<evidence type="ECO:0000256" key="10">
    <source>
        <dbReference type="ARBA" id="ARBA00023136"/>
    </source>
</evidence>
<name>A0A9R0J5I7_SPIOL</name>
<sequence>MIEIGYIVKWVICLVIVRWVWKIVNWVWFTPKRLEKFLRKQGLDGNSYRFLLGDLKDMSKMRKEARQKPIPFTHDFFHRILPFHNHHFNKYGESFFSWMGPIPVVNVAEQEQVKGVFTRIKEFQKAKLNPLVALLVPGLVSAEGDKWVKHRKLINPAFHMEKLKLMHPAFGASVLDMVNKWEKIVSKTGSSEVDVWPFVSSLTADAISRAAFGSSYDEGRKIFELVLEQTEITLRLLQSVYIPGWMYVPTKTNRRMKTVNSEIQNLLTGIIVKRKKAMEAGEAAKDDLLGILLESNYKDTENVLSNKKKLSMTFQELIDECKLFYLAGQESTSVLLAWTMILLGKHTEWQARAREEVVATFGKNEPDFEGLNHLKIVTMILNEVLRLYPPVCTITRKNFNHDVQLGNLTVPRGAMVTMSAYRIQRDPKIWGDDAKEFNPQRFSEGVAKATKGNIAFFPFGWGPRICIGQNFALIEAKMAVSMVLQRFSFELSPSYTHAPTTILTLQPQQGAHLIIHKLRD</sequence>
<evidence type="ECO:0000256" key="11">
    <source>
        <dbReference type="PIRSR" id="PIRSR602401-1"/>
    </source>
</evidence>
<feature type="binding site" description="axial binding residue" evidence="11">
    <location>
        <position position="466"/>
    </location>
    <ligand>
        <name>heme</name>
        <dbReference type="ChEBI" id="CHEBI:30413"/>
    </ligand>
    <ligandPart>
        <name>Fe</name>
        <dbReference type="ChEBI" id="CHEBI:18248"/>
    </ligandPart>
</feature>
<dbReference type="AlphaFoldDB" id="A0A9R0J5I7"/>
<keyword evidence="8 11" id="KW-0408">Iron</keyword>
<evidence type="ECO:0000256" key="3">
    <source>
        <dbReference type="ARBA" id="ARBA00022617"/>
    </source>
</evidence>
<dbReference type="GeneID" id="110800619"/>
<keyword evidence="14" id="KW-1185">Reference proteome</keyword>
<evidence type="ECO:0000256" key="4">
    <source>
        <dbReference type="ARBA" id="ARBA00022692"/>
    </source>
</evidence>
<evidence type="ECO:0000313" key="15">
    <source>
        <dbReference type="RefSeq" id="XP_021861622.1"/>
    </source>
</evidence>
<evidence type="ECO:0000256" key="13">
    <source>
        <dbReference type="SAM" id="Phobius"/>
    </source>
</evidence>
<evidence type="ECO:0000256" key="9">
    <source>
        <dbReference type="ARBA" id="ARBA00023033"/>
    </source>
</evidence>
<dbReference type="GO" id="GO:0016705">
    <property type="term" value="F:oxidoreductase activity, acting on paired donors, with incorporation or reduction of molecular oxygen"/>
    <property type="evidence" value="ECO:0007669"/>
    <property type="project" value="InterPro"/>
</dbReference>
<evidence type="ECO:0000256" key="7">
    <source>
        <dbReference type="ARBA" id="ARBA00023002"/>
    </source>
</evidence>
<dbReference type="Proteomes" id="UP000813463">
    <property type="component" value="Chromosome 4"/>
</dbReference>
<dbReference type="RefSeq" id="XP_021861622.1">
    <property type="nucleotide sequence ID" value="XM_022005930.2"/>
</dbReference>